<dbReference type="SUPFAM" id="SSF53335">
    <property type="entry name" value="S-adenosyl-L-methionine-dependent methyltransferases"/>
    <property type="match status" value="1"/>
</dbReference>
<proteinExistence type="predicted"/>
<dbReference type="OrthoDB" id="9804312at2"/>
<evidence type="ECO:0000313" key="6">
    <source>
        <dbReference type="Proteomes" id="UP000282311"/>
    </source>
</evidence>
<reference evidence="5 6" key="1">
    <citation type="journal article" date="2007" name="Int. J. Syst. Evol. Microbiol.">
        <title>Paenibacillus ginsengarvi sp. nov., isolated from soil from ginseng cultivation.</title>
        <authorList>
            <person name="Yoon M.H."/>
            <person name="Ten L.N."/>
            <person name="Im W.T."/>
        </authorList>
    </citation>
    <scope>NUCLEOTIDE SEQUENCE [LARGE SCALE GENOMIC DNA]</scope>
    <source>
        <strain evidence="5 6">KCTC 13059</strain>
    </source>
</reference>
<dbReference type="InterPro" id="IPR029063">
    <property type="entry name" value="SAM-dependent_MTases_sf"/>
</dbReference>
<keyword evidence="1 5" id="KW-0489">Methyltransferase</keyword>
<dbReference type="GO" id="GO:0008168">
    <property type="term" value="F:methyltransferase activity"/>
    <property type="evidence" value="ECO:0007669"/>
    <property type="project" value="UniProtKB-KW"/>
</dbReference>
<dbReference type="CDD" id="cd02440">
    <property type="entry name" value="AdoMet_MTases"/>
    <property type="match status" value="1"/>
</dbReference>
<keyword evidence="6" id="KW-1185">Reference proteome</keyword>
<dbReference type="Gene3D" id="3.40.50.150">
    <property type="entry name" value="Vaccinia Virus protein VP39"/>
    <property type="match status" value="1"/>
</dbReference>
<keyword evidence="3" id="KW-0949">S-adenosyl-L-methionine</keyword>
<evidence type="ECO:0000256" key="2">
    <source>
        <dbReference type="ARBA" id="ARBA00022679"/>
    </source>
</evidence>
<protein>
    <submittedName>
        <fullName evidence="5">Class I SAM-dependent methyltransferase</fullName>
    </submittedName>
</protein>
<evidence type="ECO:0000259" key="4">
    <source>
        <dbReference type="Pfam" id="PF13649"/>
    </source>
</evidence>
<dbReference type="InterPro" id="IPR041698">
    <property type="entry name" value="Methyltransf_25"/>
</dbReference>
<dbReference type="RefSeq" id="WP_120745284.1">
    <property type="nucleotide sequence ID" value="NZ_RBAH01000001.1"/>
</dbReference>
<dbReference type="AlphaFoldDB" id="A0A3B0CRF5"/>
<feature type="domain" description="Methyltransferase" evidence="4">
    <location>
        <begin position="60"/>
        <end position="154"/>
    </location>
</feature>
<comment type="caution">
    <text evidence="5">The sequence shown here is derived from an EMBL/GenBank/DDBJ whole genome shotgun (WGS) entry which is preliminary data.</text>
</comment>
<name>A0A3B0CRF5_9BACL</name>
<accession>A0A3B0CRF5</accession>
<dbReference type="PANTHER" id="PTHR43464:SF19">
    <property type="entry name" value="UBIQUINONE BIOSYNTHESIS O-METHYLTRANSFERASE, MITOCHONDRIAL"/>
    <property type="match status" value="1"/>
</dbReference>
<keyword evidence="2 5" id="KW-0808">Transferase</keyword>
<evidence type="ECO:0000256" key="3">
    <source>
        <dbReference type="ARBA" id="ARBA00022691"/>
    </source>
</evidence>
<dbReference type="Proteomes" id="UP000282311">
    <property type="component" value="Unassembled WGS sequence"/>
</dbReference>
<evidence type="ECO:0000256" key="1">
    <source>
        <dbReference type="ARBA" id="ARBA00022603"/>
    </source>
</evidence>
<dbReference type="EMBL" id="RBAH01000001">
    <property type="protein sequence ID" value="RKN86578.1"/>
    <property type="molecule type" value="Genomic_DNA"/>
</dbReference>
<sequence>MKKYYLDEHTAAYAEMKERGIAAWDQYYDPDSYSFDRFMMRPFLEQALETAAIGGVGRALEYGCGTGAASCFLARCGFEVEGIDITPDAIELARRYALERNLNVAYAVRDITQCRFAEPVFDLVVDNYCMQSIVTDEDRDSLFAAVRSGLKNGGYYIVATAMYHSGRDYGDGYYDSEKGIVYEKLEADPALFSDTLYRDGGYWLPHRRHLTADALRAELQRAGFSIVYQQEGNVICKLSSVSDRHL</sequence>
<dbReference type="PANTHER" id="PTHR43464">
    <property type="entry name" value="METHYLTRANSFERASE"/>
    <property type="match status" value="1"/>
</dbReference>
<dbReference type="GO" id="GO:0032259">
    <property type="term" value="P:methylation"/>
    <property type="evidence" value="ECO:0007669"/>
    <property type="project" value="UniProtKB-KW"/>
</dbReference>
<gene>
    <name evidence="5" type="ORF">D7M11_01020</name>
</gene>
<dbReference type="Pfam" id="PF13649">
    <property type="entry name" value="Methyltransf_25"/>
    <property type="match status" value="1"/>
</dbReference>
<organism evidence="5 6">
    <name type="scientific">Paenibacillus ginsengarvi</name>
    <dbReference type="NCBI Taxonomy" id="400777"/>
    <lineage>
        <taxon>Bacteria</taxon>
        <taxon>Bacillati</taxon>
        <taxon>Bacillota</taxon>
        <taxon>Bacilli</taxon>
        <taxon>Bacillales</taxon>
        <taxon>Paenibacillaceae</taxon>
        <taxon>Paenibacillus</taxon>
    </lineage>
</organism>
<evidence type="ECO:0000313" key="5">
    <source>
        <dbReference type="EMBL" id="RKN86578.1"/>
    </source>
</evidence>